<dbReference type="InParanoid" id="A0A5R8QH03"/>
<dbReference type="AlphaFoldDB" id="A0A5R8QH03"/>
<dbReference type="NCBIfam" id="TIGR02543">
    <property type="entry name" value="List_Bact_rpt"/>
    <property type="match status" value="6"/>
</dbReference>
<dbReference type="Proteomes" id="UP000306912">
    <property type="component" value="Unassembled WGS sequence"/>
</dbReference>
<dbReference type="EMBL" id="VBWP01000002">
    <property type="protein sequence ID" value="TLG76743.1"/>
    <property type="molecule type" value="Genomic_DNA"/>
</dbReference>
<reference evidence="7 8" key="1">
    <citation type="submission" date="2019-05" db="EMBL/GenBank/DDBJ databases">
        <title>Culicoidintestinum kansasii gen. nov., sp. nov. from the gastrointestinal tract of the biting midge, Culicoides sonorensis.</title>
        <authorList>
            <person name="Neupane S."/>
            <person name="Ghosh A."/>
            <person name="Gunther S."/>
            <person name="Martin K."/>
            <person name="Zurek L."/>
        </authorList>
    </citation>
    <scope>NUCLEOTIDE SEQUENCE [LARGE SCALE GENOMIC DNA]</scope>
    <source>
        <strain evidence="7 8">CS-1</strain>
    </source>
</reference>
<evidence type="ECO:0000256" key="5">
    <source>
        <dbReference type="SAM" id="Phobius"/>
    </source>
</evidence>
<organism evidence="7 8">
    <name type="scientific">Culicoidibacter larvae</name>
    <dbReference type="NCBI Taxonomy" id="2579976"/>
    <lineage>
        <taxon>Bacteria</taxon>
        <taxon>Bacillati</taxon>
        <taxon>Bacillota</taxon>
        <taxon>Culicoidibacteria</taxon>
        <taxon>Culicoidibacterales</taxon>
        <taxon>Culicoidibacteraceae</taxon>
        <taxon>Culicoidibacter</taxon>
    </lineage>
</organism>
<proteinExistence type="predicted"/>
<keyword evidence="8" id="KW-1185">Reference proteome</keyword>
<comment type="caution">
    <text evidence="7">The sequence shown here is derived from an EMBL/GenBank/DDBJ whole genome shotgun (WGS) entry which is preliminary data.</text>
</comment>
<keyword evidence="5" id="KW-0812">Transmembrane</keyword>
<keyword evidence="4" id="KW-0732">Signal</keyword>
<dbReference type="OrthoDB" id="9802993at2"/>
<dbReference type="InterPro" id="IPR033764">
    <property type="entry name" value="Sdr_B"/>
</dbReference>
<protein>
    <recommendedName>
        <fullName evidence="6">SD-repeat containing protein B domain-containing protein</fullName>
    </recommendedName>
</protein>
<dbReference type="InterPro" id="IPR013783">
    <property type="entry name" value="Ig-like_fold"/>
</dbReference>
<dbReference type="GO" id="GO:0030313">
    <property type="term" value="C:cell envelope"/>
    <property type="evidence" value="ECO:0007669"/>
    <property type="project" value="UniProtKB-SubCell"/>
</dbReference>
<dbReference type="Pfam" id="PF17210">
    <property type="entry name" value="SdrD_B"/>
    <property type="match status" value="1"/>
</dbReference>
<dbReference type="InterPro" id="IPR013378">
    <property type="entry name" value="InlB-like_B-rpt"/>
</dbReference>
<name>A0A5R8QH03_9FIRM</name>
<dbReference type="InterPro" id="IPR042229">
    <property type="entry name" value="Listeria/Bacterioides_rpt_sf"/>
</dbReference>
<evidence type="ECO:0000256" key="1">
    <source>
        <dbReference type="ARBA" id="ARBA00004196"/>
    </source>
</evidence>
<accession>A0A5R8QH03</accession>
<dbReference type="Gene3D" id="2.60.40.10">
    <property type="entry name" value="Immunoglobulins"/>
    <property type="match status" value="1"/>
</dbReference>
<dbReference type="GO" id="GO:0005576">
    <property type="term" value="C:extracellular region"/>
    <property type="evidence" value="ECO:0007669"/>
    <property type="project" value="UniProtKB-SubCell"/>
</dbReference>
<keyword evidence="3" id="KW-0964">Secreted</keyword>
<sequence>MSGLASAQLIVKPNIAFNVATAANLNNGSWTTYDYVSGKTIIDLNPYGEAKYKLSVSNNSGQNINGYKAIIPIPKAGQNAGSDFQQQNFEWDVLLNNPIDVSSTNYAYTVRYSTTYTNNFDDVSWKTWNEITDKTTIKAVRIVTTDVIPDGGQDEITFTIDMDPATADTQAGGTNIYTALIKRDLGGIVANVPSEPVAIRLKTGVIKGQVFNDTDRNGLLNGTETGLNGVVVTAYEAGTTTVLETKTTQTLNGVPGSYAFLGLDKNQNVDIVFTNPTNDDSIRFSAVTSGGSTPTASATHDKATTSNLTPSAVGFDSIDAGFITPITVTFNGNTGVSSIASTKKYPGEAVSPTPTATKVGHTFNGWFTASTGGSKVTFPYTVGAADVTLYAQYTANKYVLSYDVATNGATSTKPADEQVTFDTLATKPADAVKTGYTFTGWFTAATGGTQWNFATSKMPANAVQLYAQFTINSYTMTFDNDGATTTQTVVYDTLATEPTAPTKTGFTFAGWFDAQTGGTKWNFATNKMPASNKTLYAQYTRNNYTLTFNDQGTTSTQTVAFDALVVEPATVPTKSGYTFSGWFDAATAGTKWNFATSKMPASNKTLYAQFTADDQTITFDVNGGLGTSKPANLVQPTDSSVDLDAVAIPTRAGYTFVGWFDSADTQHSGTFTMPVGGLSLKAKWTADDQVISFNTKGGTGVASITAKTDTTVDLDTVSTTRPGYQFDGWYVGSTQYTGVTTVPAGGLALEAHWTALDQTITFDVNGGNATTQPADIIQVTDSTVNLNTVTAPTWFGHKFLGWKDAADTSYSGTITMPAGGLNLIADWQDLIADGVWRIEGDNIRISVNDLKTIVANGTLEDEILARSNAKAWNDATLEELHPLMVDTTELLSKATVGTYQVKISHEEQNQVAATLFNELATSELNTTINVEVFDNTETTLPATGQNYMELFGLGVGIVSLGGLVVLIKRFKLKK</sequence>
<keyword evidence="5" id="KW-0472">Membrane</keyword>
<gene>
    <name evidence="7" type="ORF">FEZ08_03765</name>
</gene>
<keyword evidence="5" id="KW-1133">Transmembrane helix</keyword>
<evidence type="ECO:0000259" key="6">
    <source>
        <dbReference type="Pfam" id="PF17210"/>
    </source>
</evidence>
<comment type="subcellular location">
    <subcellularLocation>
        <location evidence="1">Cell envelope</location>
    </subcellularLocation>
    <subcellularLocation>
        <location evidence="2">Secreted</location>
    </subcellularLocation>
</comment>
<feature type="transmembrane region" description="Helical" evidence="5">
    <location>
        <begin position="947"/>
        <end position="967"/>
    </location>
</feature>
<evidence type="ECO:0000256" key="3">
    <source>
        <dbReference type="ARBA" id="ARBA00022525"/>
    </source>
</evidence>
<dbReference type="Pfam" id="PF09479">
    <property type="entry name" value="Flg_new"/>
    <property type="match status" value="7"/>
</dbReference>
<evidence type="ECO:0000256" key="4">
    <source>
        <dbReference type="ARBA" id="ARBA00022729"/>
    </source>
</evidence>
<evidence type="ECO:0000256" key="2">
    <source>
        <dbReference type="ARBA" id="ARBA00004613"/>
    </source>
</evidence>
<evidence type="ECO:0000313" key="7">
    <source>
        <dbReference type="EMBL" id="TLG76743.1"/>
    </source>
</evidence>
<dbReference type="Gene3D" id="2.60.40.4270">
    <property type="entry name" value="Listeria-Bacteroides repeat domain"/>
    <property type="match status" value="7"/>
</dbReference>
<evidence type="ECO:0000313" key="8">
    <source>
        <dbReference type="Proteomes" id="UP000306912"/>
    </source>
</evidence>
<feature type="domain" description="SD-repeat containing protein B" evidence="6">
    <location>
        <begin position="209"/>
        <end position="307"/>
    </location>
</feature>